<gene>
    <name evidence="1" type="ORF">H0H81_001132</name>
</gene>
<name>A0A9P7FSQ6_9AGAR</name>
<reference evidence="1" key="1">
    <citation type="submission" date="2021-02" db="EMBL/GenBank/DDBJ databases">
        <authorList>
            <person name="Nieuwenhuis M."/>
            <person name="Van De Peppel L.J.J."/>
        </authorList>
    </citation>
    <scope>NUCLEOTIDE SEQUENCE</scope>
    <source>
        <strain evidence="1">D49</strain>
    </source>
</reference>
<evidence type="ECO:0000313" key="2">
    <source>
        <dbReference type="Proteomes" id="UP000717328"/>
    </source>
</evidence>
<dbReference type="Proteomes" id="UP000717328">
    <property type="component" value="Unassembled WGS sequence"/>
</dbReference>
<keyword evidence="2" id="KW-1185">Reference proteome</keyword>
<protein>
    <submittedName>
        <fullName evidence="1">Uncharacterized protein</fullName>
    </submittedName>
</protein>
<reference evidence="1" key="2">
    <citation type="submission" date="2021-10" db="EMBL/GenBank/DDBJ databases">
        <title>Phylogenomics reveals ancestral predisposition of the termite-cultivated fungus Termitomyces towards a domesticated lifestyle.</title>
        <authorList>
            <person name="Auxier B."/>
            <person name="Grum-Grzhimaylo A."/>
            <person name="Cardenas M.E."/>
            <person name="Lodge J.D."/>
            <person name="Laessoe T."/>
            <person name="Pedersen O."/>
            <person name="Smith M.E."/>
            <person name="Kuyper T.W."/>
            <person name="Franco-Molano E.A."/>
            <person name="Baroni T.J."/>
            <person name="Aanen D.K."/>
        </authorList>
    </citation>
    <scope>NUCLEOTIDE SEQUENCE</scope>
    <source>
        <strain evidence="1">D49</strain>
    </source>
</reference>
<comment type="caution">
    <text evidence="1">The sequence shown here is derived from an EMBL/GenBank/DDBJ whole genome shotgun (WGS) entry which is preliminary data.</text>
</comment>
<dbReference type="OrthoDB" id="3208495at2759"/>
<evidence type="ECO:0000313" key="1">
    <source>
        <dbReference type="EMBL" id="KAG5634675.1"/>
    </source>
</evidence>
<accession>A0A9P7FSQ6</accession>
<dbReference type="EMBL" id="JABCKI010006311">
    <property type="protein sequence ID" value="KAG5634675.1"/>
    <property type="molecule type" value="Genomic_DNA"/>
</dbReference>
<dbReference type="AlphaFoldDB" id="A0A9P7FSQ6"/>
<proteinExistence type="predicted"/>
<organism evidence="1 2">
    <name type="scientific">Sphagnurus paluster</name>
    <dbReference type="NCBI Taxonomy" id="117069"/>
    <lineage>
        <taxon>Eukaryota</taxon>
        <taxon>Fungi</taxon>
        <taxon>Dikarya</taxon>
        <taxon>Basidiomycota</taxon>
        <taxon>Agaricomycotina</taxon>
        <taxon>Agaricomycetes</taxon>
        <taxon>Agaricomycetidae</taxon>
        <taxon>Agaricales</taxon>
        <taxon>Tricholomatineae</taxon>
        <taxon>Lyophyllaceae</taxon>
        <taxon>Sphagnurus</taxon>
    </lineage>
</organism>
<sequence length="194" mass="22138">MTNSTIFGIMNWMWIGSAMKSLGEVARLLDFLKSDQFHKEDLKGFNIRAETNHLDDILKADAEELPTAQDGWQEIDINIQVPDGLRHPNPDNIPTFSVPGLHLWKVTKVIKSSIHDGGTHCFHYMPFKQFWQPSPDQEPERIYDELFSTDTFIDEHTKIQQQPAEPGCTLERVVAGLMFWSDLTHLANFGTASL</sequence>